<dbReference type="Pfam" id="PF01471">
    <property type="entry name" value="PG_binding_1"/>
    <property type="match status" value="1"/>
</dbReference>
<keyword evidence="1" id="KW-0732">Signal</keyword>
<evidence type="ECO:0000313" key="3">
    <source>
        <dbReference type="EMBL" id="GHF63598.1"/>
    </source>
</evidence>
<dbReference type="AlphaFoldDB" id="A0A8J3M9S7"/>
<gene>
    <name evidence="3" type="ORF">GCM10017056_38610</name>
</gene>
<reference evidence="3" key="2">
    <citation type="submission" date="2020-09" db="EMBL/GenBank/DDBJ databases">
        <authorList>
            <person name="Sun Q."/>
            <person name="Kim S."/>
        </authorList>
    </citation>
    <scope>NUCLEOTIDE SEQUENCE</scope>
    <source>
        <strain evidence="3">KCTC 42650</strain>
    </source>
</reference>
<evidence type="ECO:0000256" key="1">
    <source>
        <dbReference type="SAM" id="SignalP"/>
    </source>
</evidence>
<dbReference type="Proteomes" id="UP000626220">
    <property type="component" value="Unassembled WGS sequence"/>
</dbReference>
<proteinExistence type="predicted"/>
<accession>A0A8J3M9S7</accession>
<comment type="caution">
    <text evidence="3">The sequence shown here is derived from an EMBL/GenBank/DDBJ whole genome shotgun (WGS) entry which is preliminary data.</text>
</comment>
<dbReference type="RefSeq" id="WP_229864292.1">
    <property type="nucleotide sequence ID" value="NZ_BNCJ01000014.1"/>
</dbReference>
<evidence type="ECO:0000313" key="4">
    <source>
        <dbReference type="Proteomes" id="UP000626220"/>
    </source>
</evidence>
<feature type="domain" description="Peptidoglycan binding-like" evidence="2">
    <location>
        <begin position="66"/>
        <end position="115"/>
    </location>
</feature>
<dbReference type="EMBL" id="BNCJ01000014">
    <property type="protein sequence ID" value="GHF63598.1"/>
    <property type="molecule type" value="Genomic_DNA"/>
</dbReference>
<sequence length="436" mass="45138">MLKSKLLSTLTMAALIAVPVERAQASDAGAAIGGMILGGIIVNEMNKNKQRQRTVYRTAPAYSVTREENRQIQTALNYFGYNAGTADGVMGSRSRSAVSQYQAQMGFTPDGQIDPYERDFLLGSYQRALSSSHVAPYNQIMATQGPSGLLRTYRNEQLGIATTAAQPTPAPAPIPAPAPMPAPVATAAPAPAPVPAPAPAPAPVTARQDNAALPSFTFGQTDRSVNEHCNQINVLTAANGGITAPGRVQDAEFALNEQFCLARTHAMAESTSITATIPNMTDAQIAQQCEGLAQVIAPQLGNLAGSRPDQVIADTSAVLQQSGQPIDQLAAGGKVCLGVGYRTDNAQMALASAVLLAASGQLGYGEVISHHMREGFGTAKADPARANAWMQMALDTVTSTAGAAVMGQSPDRVAVLQDATAGGGGSAKLPSFPAKN</sequence>
<evidence type="ECO:0000259" key="2">
    <source>
        <dbReference type="Pfam" id="PF01471"/>
    </source>
</evidence>
<dbReference type="Gene3D" id="1.10.101.10">
    <property type="entry name" value="PGBD-like superfamily/PGBD"/>
    <property type="match status" value="1"/>
</dbReference>
<dbReference type="InterPro" id="IPR036366">
    <property type="entry name" value="PGBDSf"/>
</dbReference>
<reference evidence="3" key="1">
    <citation type="journal article" date="2014" name="Int. J. Syst. Evol. Microbiol.">
        <title>Complete genome sequence of Corynebacterium casei LMG S-19264T (=DSM 44701T), isolated from a smear-ripened cheese.</title>
        <authorList>
            <consortium name="US DOE Joint Genome Institute (JGI-PGF)"/>
            <person name="Walter F."/>
            <person name="Albersmeier A."/>
            <person name="Kalinowski J."/>
            <person name="Ruckert C."/>
        </authorList>
    </citation>
    <scope>NUCLEOTIDE SEQUENCE</scope>
    <source>
        <strain evidence="3">KCTC 42650</strain>
    </source>
</reference>
<dbReference type="InterPro" id="IPR036365">
    <property type="entry name" value="PGBD-like_sf"/>
</dbReference>
<feature type="signal peptide" evidence="1">
    <location>
        <begin position="1"/>
        <end position="25"/>
    </location>
</feature>
<organism evidence="3 4">
    <name type="scientific">Seohaeicola zhoushanensis</name>
    <dbReference type="NCBI Taxonomy" id="1569283"/>
    <lineage>
        <taxon>Bacteria</taxon>
        <taxon>Pseudomonadati</taxon>
        <taxon>Pseudomonadota</taxon>
        <taxon>Alphaproteobacteria</taxon>
        <taxon>Rhodobacterales</taxon>
        <taxon>Roseobacteraceae</taxon>
        <taxon>Seohaeicola</taxon>
    </lineage>
</organism>
<keyword evidence="4" id="KW-1185">Reference proteome</keyword>
<protein>
    <submittedName>
        <fullName evidence="3">Peptidoglycan-binding protein</fullName>
    </submittedName>
</protein>
<dbReference type="SUPFAM" id="SSF47090">
    <property type="entry name" value="PGBD-like"/>
    <property type="match status" value="1"/>
</dbReference>
<feature type="chain" id="PRO_5035317683" evidence="1">
    <location>
        <begin position="26"/>
        <end position="436"/>
    </location>
</feature>
<name>A0A8J3M9S7_9RHOB</name>
<dbReference type="InterPro" id="IPR002477">
    <property type="entry name" value="Peptidoglycan-bd-like"/>
</dbReference>